<comment type="caution">
    <text evidence="2">The sequence shown here is derived from an EMBL/GenBank/DDBJ whole genome shotgun (WGS) entry which is preliminary data.</text>
</comment>
<dbReference type="Pfam" id="PF14832">
    <property type="entry name" value="Tautomerase_3"/>
    <property type="match status" value="1"/>
</dbReference>
<proteinExistence type="predicted"/>
<feature type="domain" description="Tautomerase cis-CaaD-like" evidence="1">
    <location>
        <begin position="1"/>
        <end position="146"/>
    </location>
</feature>
<evidence type="ECO:0000313" key="2">
    <source>
        <dbReference type="EMBL" id="KAK4078125.1"/>
    </source>
</evidence>
<reference evidence="2" key="1">
    <citation type="submission" date="2023-11" db="EMBL/GenBank/DDBJ databases">
        <title>The genome sequences of three competitors of mushroom-forming fungi.</title>
        <authorList>
            <person name="Beijen E."/>
            <person name="Ohm R.A."/>
        </authorList>
    </citation>
    <scope>NUCLEOTIDE SEQUENCE</scope>
    <source>
        <strain evidence="2">CBS 100526</strain>
    </source>
</reference>
<accession>A0AAE1JD60</accession>
<dbReference type="EMBL" id="JAWRVG010000009">
    <property type="protein sequence ID" value="KAK4078125.1"/>
    <property type="molecule type" value="Genomic_DNA"/>
</dbReference>
<dbReference type="InterPro" id="IPR028116">
    <property type="entry name" value="Cis-CaaD-like"/>
</dbReference>
<dbReference type="AlphaFoldDB" id="A0AAE1JD60"/>
<organism evidence="2 3">
    <name type="scientific">Trichoderma aggressivum f. europaeum</name>
    <dbReference type="NCBI Taxonomy" id="173218"/>
    <lineage>
        <taxon>Eukaryota</taxon>
        <taxon>Fungi</taxon>
        <taxon>Dikarya</taxon>
        <taxon>Ascomycota</taxon>
        <taxon>Pezizomycotina</taxon>
        <taxon>Sordariomycetes</taxon>
        <taxon>Hypocreomycetidae</taxon>
        <taxon>Hypocreales</taxon>
        <taxon>Hypocreaceae</taxon>
        <taxon>Trichoderma</taxon>
    </lineage>
</organism>
<evidence type="ECO:0000259" key="1">
    <source>
        <dbReference type="Pfam" id="PF14832"/>
    </source>
</evidence>
<dbReference type="Proteomes" id="UP001273209">
    <property type="component" value="Unassembled WGS sequence"/>
</dbReference>
<dbReference type="Gene3D" id="3.30.429.10">
    <property type="entry name" value="Macrophage Migration Inhibitory Factor"/>
    <property type="match status" value="1"/>
</dbReference>
<evidence type="ECO:0000313" key="3">
    <source>
        <dbReference type="Proteomes" id="UP001273209"/>
    </source>
</evidence>
<protein>
    <recommendedName>
        <fullName evidence="1">Tautomerase cis-CaaD-like domain-containing protein</fullName>
    </recommendedName>
</protein>
<dbReference type="RefSeq" id="XP_062757665.1">
    <property type="nucleotide sequence ID" value="XM_062897401.1"/>
</dbReference>
<gene>
    <name evidence="2" type="ORF">Triagg1_3141</name>
</gene>
<dbReference type="InterPro" id="IPR014347">
    <property type="entry name" value="Tautomerase/MIF_sf"/>
</dbReference>
<name>A0AAE1JD60_9HYPO</name>
<keyword evidence="3" id="KW-1185">Reference proteome</keyword>
<dbReference type="GeneID" id="87917306"/>
<sequence>MPFYEIYHSYPLTRAQKQRFASSITELHSTTFTTPSLFVNIRFVPTEPTGDFFVAAKPVEPTSPNRVMALVRMGADRTKAQFDNLAGKIEKSWNEIVGYDDSLHIETVEDKEKKLHIVSFVAIITGRENGVYLPSTGQEKTWLKDNMAYFKERAEISRDEKFADMLEEIKHRSDLNAAL</sequence>